<dbReference type="Proteomes" id="UP000431269">
    <property type="component" value="Chromosome"/>
</dbReference>
<dbReference type="InterPro" id="IPR021255">
    <property type="entry name" value="DUF2807"/>
</dbReference>
<feature type="region of interest" description="Disordered" evidence="1">
    <location>
        <begin position="319"/>
        <end position="345"/>
    </location>
</feature>
<dbReference type="AlphaFoldDB" id="A0A6I6MV04"/>
<dbReference type="Gene3D" id="2.160.20.120">
    <property type="match status" value="1"/>
</dbReference>
<protein>
    <recommendedName>
        <fullName evidence="2">Putative auto-transporter adhesin head GIN domain-containing protein</fullName>
    </recommendedName>
</protein>
<dbReference type="RefSeq" id="WP_158765897.1">
    <property type="nucleotide sequence ID" value="NZ_CP047045.1"/>
</dbReference>
<proteinExistence type="predicted"/>
<gene>
    <name evidence="3" type="ORF">DSM104635_01843</name>
</gene>
<evidence type="ECO:0000256" key="1">
    <source>
        <dbReference type="SAM" id="MobiDB-lite"/>
    </source>
</evidence>
<accession>A0A6I6MV04</accession>
<dbReference type="EMBL" id="CP047045">
    <property type="protein sequence ID" value="QGZ95003.1"/>
    <property type="molecule type" value="Genomic_DNA"/>
</dbReference>
<feature type="compositionally biased region" description="Pro residues" evidence="1">
    <location>
        <begin position="333"/>
        <end position="345"/>
    </location>
</feature>
<evidence type="ECO:0000313" key="3">
    <source>
        <dbReference type="EMBL" id="QGZ95003.1"/>
    </source>
</evidence>
<feature type="domain" description="Putative auto-transporter adhesin head GIN" evidence="2">
    <location>
        <begin position="218"/>
        <end position="329"/>
    </location>
</feature>
<dbReference type="Pfam" id="PF10988">
    <property type="entry name" value="DUF2807"/>
    <property type="match status" value="1"/>
</dbReference>
<evidence type="ECO:0000259" key="2">
    <source>
        <dbReference type="Pfam" id="PF10988"/>
    </source>
</evidence>
<keyword evidence="4" id="KW-1185">Reference proteome</keyword>
<sequence>MERFVFITAVTIAILMGLWAMFGRSNFDFHMDADGRGISPVVELAPGTMAAQTFAGTYLDIRSAAANVTIIPEDRTDFSVEIDNSAGLAPMPTVGVEGENLIIDGQLRGRIHGCDGDSLSLRGYGDVAQNQLPRITIRTPRALDVDRSGAGNTEIGAAESVSLDFSGCGTARIGDVTGDLDLDIAGAGEVTAGAARHVSADVAGAGDITLGAISAGADLDISGAATVTIASLTGDLSTDAAGASEIRINGGSIGTAEIDMAGSGDLEIAANIATMNVSIMGVGDIDVAGTVGDLDVDIAGPGSVTVQAVTGSLQQDIAGPGSVTVTGSARSAPPAPPAAPAAPTP</sequence>
<dbReference type="KEGG" id="tsv:DSM104635_01843"/>
<name>A0A6I6MV04_9CAUL</name>
<evidence type="ECO:0000313" key="4">
    <source>
        <dbReference type="Proteomes" id="UP000431269"/>
    </source>
</evidence>
<reference evidence="4" key="1">
    <citation type="submission" date="2019-12" db="EMBL/GenBank/DDBJ databases">
        <title>Complete genome of Terracaulis silvestris 0127_4.</title>
        <authorList>
            <person name="Vieira S."/>
            <person name="Riedel T."/>
            <person name="Sproer C."/>
            <person name="Pascual J."/>
            <person name="Boedeker C."/>
            <person name="Overmann J."/>
        </authorList>
    </citation>
    <scope>NUCLEOTIDE SEQUENCE [LARGE SCALE GENOMIC DNA]</scope>
    <source>
        <strain evidence="4">0127_4</strain>
    </source>
</reference>
<organism evidence="3 4">
    <name type="scientific">Terricaulis silvestris</name>
    <dbReference type="NCBI Taxonomy" id="2686094"/>
    <lineage>
        <taxon>Bacteria</taxon>
        <taxon>Pseudomonadati</taxon>
        <taxon>Pseudomonadota</taxon>
        <taxon>Alphaproteobacteria</taxon>
        <taxon>Caulobacterales</taxon>
        <taxon>Caulobacteraceae</taxon>
        <taxon>Terricaulis</taxon>
    </lineage>
</organism>